<organism evidence="2 3">
    <name type="scientific">Bacteroides fragilis</name>
    <dbReference type="NCBI Taxonomy" id="817"/>
    <lineage>
        <taxon>Bacteria</taxon>
        <taxon>Pseudomonadati</taxon>
        <taxon>Bacteroidota</taxon>
        <taxon>Bacteroidia</taxon>
        <taxon>Bacteroidales</taxon>
        <taxon>Bacteroidaceae</taxon>
        <taxon>Bacteroides</taxon>
    </lineage>
</organism>
<dbReference type="InterPro" id="IPR007345">
    <property type="entry name" value="Polysacch_pyruvyl_Trfase"/>
</dbReference>
<evidence type="ECO:0000259" key="1">
    <source>
        <dbReference type="Pfam" id="PF04230"/>
    </source>
</evidence>
<dbReference type="Proteomes" id="UP000231846">
    <property type="component" value="Unassembled WGS sequence"/>
</dbReference>
<name>A0A2M9V2N4_BACFG</name>
<dbReference type="EMBL" id="PDCW01000039">
    <property type="protein sequence ID" value="PJY71465.1"/>
    <property type="molecule type" value="Genomic_DNA"/>
</dbReference>
<accession>A0A2M9V2N4</accession>
<dbReference type="AlphaFoldDB" id="A0A2M9V2N4"/>
<evidence type="ECO:0000313" key="2">
    <source>
        <dbReference type="EMBL" id="PJY71465.1"/>
    </source>
</evidence>
<protein>
    <submittedName>
        <fullName evidence="2">Polysaccharide pyruvyl transferase</fullName>
    </submittedName>
</protein>
<dbReference type="RefSeq" id="WP_032568580.1">
    <property type="nucleotide sequence ID" value="NZ_CP098482.1"/>
</dbReference>
<sequence length="379" mass="44268">MKKIGIITLPLDANYGGILQAYALMSFLKENGYDVTLYNKIHVREISPFVWSLIYMKRFFMKYIWRQKNLSVFAEKDIKKINSLIQSHTKLFVDKYIYPIVNIENFRSIKKESVDIWVVGSDQIWRPDYFFHVEDAFLEFAKDWNVRRIAYAASFGVDRWMFSKKQTLNCQRLLKSFSFVGVREDSGVMLCRKYFDVNATHVLDPTMLLDVNRYVALMGDIAKNDLSEKGVMVYILDKTIDKQDAVIKLQTVLGYDIFYNNNPNTNDISLSAIERIASPVEEWLKGFSDAKYVITDSFHACVFSIMFNKPFVAYANKGRGLTRFHSLLRMFDLEDRLISSVTELDEQKINKKINWEKVNRILDVNRKKSKGDLLQSLSK</sequence>
<dbReference type="Pfam" id="PF04230">
    <property type="entry name" value="PS_pyruv_trans"/>
    <property type="match status" value="1"/>
</dbReference>
<reference evidence="2 3" key="1">
    <citation type="journal article" date="2017" name="MBio">
        <title>Gut Symbiont Bacteroides fragilis Secretes a Eukaryotic-Like Ubiquitin Protein That Mediates Intraspecies Antagonism.</title>
        <authorList>
            <person name="Chatzidaki-Livanis M."/>
            <person name="Coyne M.J."/>
            <person name="Roelofs K.G."/>
            <person name="Gentyala R.R."/>
            <person name="Caldwell J.M."/>
            <person name="Comstock L.E."/>
        </authorList>
    </citation>
    <scope>NUCLEOTIDE SEQUENCE [LARGE SCALE GENOMIC DNA]</scope>
    <source>
        <strain evidence="2 3">12905</strain>
    </source>
</reference>
<keyword evidence="2" id="KW-0808">Transferase</keyword>
<gene>
    <name evidence="2" type="ORF">CQW34_03862</name>
</gene>
<proteinExistence type="predicted"/>
<comment type="caution">
    <text evidence="2">The sequence shown here is derived from an EMBL/GenBank/DDBJ whole genome shotgun (WGS) entry which is preliminary data.</text>
</comment>
<feature type="domain" description="Polysaccharide pyruvyl transferase" evidence="1">
    <location>
        <begin position="14"/>
        <end position="317"/>
    </location>
</feature>
<dbReference type="GO" id="GO:0016740">
    <property type="term" value="F:transferase activity"/>
    <property type="evidence" value="ECO:0007669"/>
    <property type="project" value="UniProtKB-KW"/>
</dbReference>
<evidence type="ECO:0000313" key="3">
    <source>
        <dbReference type="Proteomes" id="UP000231846"/>
    </source>
</evidence>